<reference evidence="1" key="1">
    <citation type="submission" date="2020-02" db="EMBL/GenBank/DDBJ databases">
        <authorList>
            <person name="Meier V. D."/>
        </authorList>
    </citation>
    <scope>NUCLEOTIDE SEQUENCE</scope>
    <source>
        <strain evidence="1">AVDCRST_MAG95</strain>
    </source>
</reference>
<proteinExistence type="predicted"/>
<dbReference type="EMBL" id="CADCTJ010000946">
    <property type="protein sequence ID" value="CAA9275517.1"/>
    <property type="molecule type" value="Genomic_DNA"/>
</dbReference>
<dbReference type="AlphaFoldDB" id="A0A6J4JGA4"/>
<accession>A0A6J4JGA4</accession>
<sequence>MNNIPQIVQQTLQECLWEPQILNLNDSFQDKGVSMAEMNGMLDGLERKLAIEISDKVIGLHSLLWELIEYCQLARLDSMYQGGGGLAAMKKH</sequence>
<protein>
    <submittedName>
        <fullName evidence="1">Uncharacterized protein</fullName>
    </submittedName>
</protein>
<organism evidence="1">
    <name type="scientific">uncultured Adhaeribacter sp</name>
    <dbReference type="NCBI Taxonomy" id="448109"/>
    <lineage>
        <taxon>Bacteria</taxon>
        <taxon>Pseudomonadati</taxon>
        <taxon>Bacteroidota</taxon>
        <taxon>Cytophagia</taxon>
        <taxon>Cytophagales</taxon>
        <taxon>Hymenobacteraceae</taxon>
        <taxon>Adhaeribacter</taxon>
        <taxon>environmental samples</taxon>
    </lineage>
</organism>
<name>A0A6J4JGA4_9BACT</name>
<evidence type="ECO:0000313" key="1">
    <source>
        <dbReference type="EMBL" id="CAA9275517.1"/>
    </source>
</evidence>
<gene>
    <name evidence="1" type="ORF">AVDCRST_MAG95-2998</name>
</gene>